<dbReference type="PANTHER" id="PTHR34310:SF9">
    <property type="entry name" value="BLR5716 PROTEIN"/>
    <property type="match status" value="1"/>
</dbReference>
<accession>A0A3B0UYN2</accession>
<evidence type="ECO:0000313" key="2">
    <source>
        <dbReference type="EMBL" id="VAW33253.1"/>
    </source>
</evidence>
<feature type="domain" description="DUF427" evidence="1">
    <location>
        <begin position="16"/>
        <end position="103"/>
    </location>
</feature>
<dbReference type="AlphaFoldDB" id="A0A3B0UYN2"/>
<dbReference type="Pfam" id="PF04248">
    <property type="entry name" value="NTP_transf_9"/>
    <property type="match status" value="2"/>
</dbReference>
<dbReference type="EMBL" id="UOEU01000434">
    <property type="protein sequence ID" value="VAW33253.1"/>
    <property type="molecule type" value="Genomic_DNA"/>
</dbReference>
<proteinExistence type="predicted"/>
<feature type="domain" description="DUF427" evidence="1">
    <location>
        <begin position="136"/>
        <end position="228"/>
    </location>
</feature>
<evidence type="ECO:0000259" key="1">
    <source>
        <dbReference type="Pfam" id="PF04248"/>
    </source>
</evidence>
<organism evidence="2">
    <name type="scientific">hydrothermal vent metagenome</name>
    <dbReference type="NCBI Taxonomy" id="652676"/>
    <lineage>
        <taxon>unclassified sequences</taxon>
        <taxon>metagenomes</taxon>
        <taxon>ecological metagenomes</taxon>
    </lineage>
</organism>
<dbReference type="InterPro" id="IPR038694">
    <property type="entry name" value="DUF427_sf"/>
</dbReference>
<sequence length="247" mass="28869">MKKMNKFHWEPSPRWVRVQFAGEFIADSRKVLLVWEGSGSRLHYYFPREDVRQEYLVETGRASKGRSSWHVQVGTQKAENAAWSYSEAPNGLDGIEGYISFRWNKMDHWFEEEEEQFLHPRDPYTRVDTIPSSRHIRVEIDGVTVAETKRPFLLFETHAPTRYYIPAEDVNMALLQANNSQTVCPYKGTASYWSAHIGEAIYKDIVWSYQNPIPETPKIKQLLSFYNEKVDVFVDGVKEERPLSAWS</sequence>
<name>A0A3B0UYN2_9ZZZZ</name>
<dbReference type="InterPro" id="IPR007361">
    <property type="entry name" value="DUF427"/>
</dbReference>
<protein>
    <recommendedName>
        <fullName evidence="1">DUF427 domain-containing protein</fullName>
    </recommendedName>
</protein>
<reference evidence="2" key="1">
    <citation type="submission" date="2018-06" db="EMBL/GenBank/DDBJ databases">
        <authorList>
            <person name="Zhirakovskaya E."/>
        </authorList>
    </citation>
    <scope>NUCLEOTIDE SEQUENCE</scope>
</reference>
<dbReference type="PANTHER" id="PTHR34310">
    <property type="entry name" value="DUF427 DOMAIN PROTEIN (AFU_ORTHOLOGUE AFUA_3G02220)"/>
    <property type="match status" value="1"/>
</dbReference>
<gene>
    <name evidence="2" type="ORF">MNBD_CHLOROFLEXI01-42</name>
</gene>
<dbReference type="Gene3D" id="2.170.150.40">
    <property type="entry name" value="Domain of unknown function (DUF427)"/>
    <property type="match status" value="2"/>
</dbReference>